<sequence length="206" mass="23143">MSLEEYGSLSAEYFLAKRELSDELKEIAATVSVSKDFQNMQVYGSSALQHMRFYSDVDAVEVVKLSATSRAAAADEAARLLQQLVSRIEEKGAIFLELKAGVNEQWEAPLSQVVEASQMSEHYNDISEEGFDSREAREGFKLELDILRQNEVVQEHEGGLEDDPFPKWFLNENEWGPRVHRELHAFGGFDAQRGGAFASTEEETCA</sequence>
<gene>
    <name evidence="1" type="ORF">EVOR1521_LOCUS20362</name>
</gene>
<evidence type="ECO:0000313" key="2">
    <source>
        <dbReference type="Proteomes" id="UP001178507"/>
    </source>
</evidence>
<dbReference type="Proteomes" id="UP001178507">
    <property type="component" value="Unassembled WGS sequence"/>
</dbReference>
<keyword evidence="2" id="KW-1185">Reference proteome</keyword>
<reference evidence="1" key="1">
    <citation type="submission" date="2023-08" db="EMBL/GenBank/DDBJ databases">
        <authorList>
            <person name="Chen Y."/>
            <person name="Shah S."/>
            <person name="Dougan E. K."/>
            <person name="Thang M."/>
            <person name="Chan C."/>
        </authorList>
    </citation>
    <scope>NUCLEOTIDE SEQUENCE</scope>
</reference>
<proteinExistence type="predicted"/>
<dbReference type="AlphaFoldDB" id="A0AA36N834"/>
<evidence type="ECO:0000313" key="1">
    <source>
        <dbReference type="EMBL" id="CAJ1396079.1"/>
    </source>
</evidence>
<accession>A0AA36N834</accession>
<protein>
    <submittedName>
        <fullName evidence="1">Uncharacterized protein</fullName>
    </submittedName>
</protein>
<comment type="caution">
    <text evidence="1">The sequence shown here is derived from an EMBL/GenBank/DDBJ whole genome shotgun (WGS) entry which is preliminary data.</text>
</comment>
<organism evidence="1 2">
    <name type="scientific">Effrenium voratum</name>
    <dbReference type="NCBI Taxonomy" id="2562239"/>
    <lineage>
        <taxon>Eukaryota</taxon>
        <taxon>Sar</taxon>
        <taxon>Alveolata</taxon>
        <taxon>Dinophyceae</taxon>
        <taxon>Suessiales</taxon>
        <taxon>Symbiodiniaceae</taxon>
        <taxon>Effrenium</taxon>
    </lineage>
</organism>
<dbReference type="EMBL" id="CAUJNA010003217">
    <property type="protein sequence ID" value="CAJ1396079.1"/>
    <property type="molecule type" value="Genomic_DNA"/>
</dbReference>
<name>A0AA36N834_9DINO</name>